<feature type="binding site" evidence="10">
    <location>
        <begin position="136"/>
        <end position="138"/>
    </location>
    <ligand>
        <name>2-[(2R,5Z)-2-carboxy-4-methylthiazol-5(2H)-ylidene]ethyl phosphate</name>
        <dbReference type="ChEBI" id="CHEBI:62899"/>
    </ligand>
</feature>
<evidence type="ECO:0000256" key="1">
    <source>
        <dbReference type="ARBA" id="ARBA00003814"/>
    </source>
</evidence>
<evidence type="ECO:0000256" key="2">
    <source>
        <dbReference type="ARBA" id="ARBA00005165"/>
    </source>
</evidence>
<dbReference type="HAMAP" id="MF_00097">
    <property type="entry name" value="TMP_synthase"/>
    <property type="match status" value="1"/>
</dbReference>
<evidence type="ECO:0000256" key="3">
    <source>
        <dbReference type="ARBA" id="ARBA00022679"/>
    </source>
</evidence>
<keyword evidence="5 10" id="KW-0460">Magnesium</keyword>
<accession>A0A3D5J3X4</accession>
<feature type="binding site" evidence="10">
    <location>
        <position position="139"/>
    </location>
    <ligand>
        <name>4-amino-2-methyl-5-(diphosphooxymethyl)pyrimidine</name>
        <dbReference type="ChEBI" id="CHEBI:57841"/>
    </ligand>
</feature>
<comment type="catalytic activity">
    <reaction evidence="8 10 11">
        <text>2-(2-carboxy-4-methylthiazol-5-yl)ethyl phosphate + 4-amino-2-methyl-5-(diphosphooxymethyl)pyrimidine + 2 H(+) = thiamine phosphate + CO2 + diphosphate</text>
        <dbReference type="Rhea" id="RHEA:47848"/>
        <dbReference type="ChEBI" id="CHEBI:15378"/>
        <dbReference type="ChEBI" id="CHEBI:16526"/>
        <dbReference type="ChEBI" id="CHEBI:33019"/>
        <dbReference type="ChEBI" id="CHEBI:37575"/>
        <dbReference type="ChEBI" id="CHEBI:57841"/>
        <dbReference type="ChEBI" id="CHEBI:62890"/>
        <dbReference type="EC" id="2.5.1.3"/>
    </reaction>
</comment>
<organism evidence="14 15">
    <name type="scientific">Zunongwangia profunda</name>
    <dbReference type="NCBI Taxonomy" id="398743"/>
    <lineage>
        <taxon>Bacteria</taxon>
        <taxon>Pseudomonadati</taxon>
        <taxon>Bacteroidota</taxon>
        <taxon>Flavobacteriia</taxon>
        <taxon>Flavobacteriales</taxon>
        <taxon>Flavobacteriaceae</taxon>
        <taxon>Zunongwangia</taxon>
    </lineage>
</organism>
<comment type="caution">
    <text evidence="10">Lacks conserved residue(s) required for the propagation of feature annotation.</text>
</comment>
<dbReference type="Proteomes" id="UP000264330">
    <property type="component" value="Unassembled WGS sequence"/>
</dbReference>
<dbReference type="InterPro" id="IPR013785">
    <property type="entry name" value="Aldolase_TIM"/>
</dbReference>
<comment type="catalytic activity">
    <reaction evidence="7 10 11">
        <text>4-methyl-5-(2-phosphooxyethyl)-thiazole + 4-amino-2-methyl-5-(diphosphooxymethyl)pyrimidine + H(+) = thiamine phosphate + diphosphate</text>
        <dbReference type="Rhea" id="RHEA:22328"/>
        <dbReference type="ChEBI" id="CHEBI:15378"/>
        <dbReference type="ChEBI" id="CHEBI:33019"/>
        <dbReference type="ChEBI" id="CHEBI:37575"/>
        <dbReference type="ChEBI" id="CHEBI:57841"/>
        <dbReference type="ChEBI" id="CHEBI:58296"/>
        <dbReference type="EC" id="2.5.1.3"/>
    </reaction>
</comment>
<feature type="binding site" evidence="10">
    <location>
        <position position="71"/>
    </location>
    <ligand>
        <name>4-amino-2-methyl-5-(diphosphooxymethyl)pyrimidine</name>
        <dbReference type="ChEBI" id="CHEBI:57841"/>
    </ligand>
</feature>
<comment type="cofactor">
    <cofactor evidence="10">
        <name>Mg(2+)</name>
        <dbReference type="ChEBI" id="CHEBI:18420"/>
    </cofactor>
    <text evidence="10">Binds 1 Mg(2+) ion per subunit.</text>
</comment>
<sequence>MHPDFPYQLYLVIAEESCVHYPLLQVAKMAIEGGVDIIQLREKNLSTSVFIKKAEALKQLTDQYKIPLIINDNLEVAKAVDAFGIHVGNNDIPPTQIKQQWDKHKAIGYSIEYLEQLKNEQTEVANHLGISPVYSTATKTDTVTEWGIEGIKKIRTLTTKPLIAIGRMDAGNAGEIIKAGADCIAVVSAICASKYPEKTAKNIKTQIHKHRNENI</sequence>
<name>A0A3D5J3X4_9FLAO</name>
<keyword evidence="3 10" id="KW-0808">Transferase</keyword>
<evidence type="ECO:0000313" key="14">
    <source>
        <dbReference type="EMBL" id="HCV82663.1"/>
    </source>
</evidence>
<evidence type="ECO:0000256" key="7">
    <source>
        <dbReference type="ARBA" id="ARBA00047334"/>
    </source>
</evidence>
<feature type="binding site" evidence="10">
    <location>
        <begin position="187"/>
        <end position="188"/>
    </location>
    <ligand>
        <name>2-[(2R,5Z)-2-carboxy-4-methylthiazol-5(2H)-ylidene]ethyl phosphate</name>
        <dbReference type="ChEBI" id="CHEBI:62899"/>
    </ligand>
</feature>
<dbReference type="PANTHER" id="PTHR20857">
    <property type="entry name" value="THIAMINE-PHOSPHATE PYROPHOSPHORYLASE"/>
    <property type="match status" value="1"/>
</dbReference>
<gene>
    <name evidence="10 14" type="primary">thiE</name>
    <name evidence="14" type="ORF">DGQ38_16605</name>
</gene>
<dbReference type="FunFam" id="3.20.20.70:FF:000096">
    <property type="entry name" value="Thiamine-phosphate synthase"/>
    <property type="match status" value="1"/>
</dbReference>
<feature type="binding site" evidence="10">
    <location>
        <position position="72"/>
    </location>
    <ligand>
        <name>Mg(2+)</name>
        <dbReference type="ChEBI" id="CHEBI:18420"/>
    </ligand>
</feature>
<dbReference type="UniPathway" id="UPA00060">
    <property type="reaction ID" value="UER00141"/>
</dbReference>
<dbReference type="Gene3D" id="3.20.20.70">
    <property type="entry name" value="Aldolase class I"/>
    <property type="match status" value="1"/>
</dbReference>
<dbReference type="CDD" id="cd00564">
    <property type="entry name" value="TMP_TenI"/>
    <property type="match status" value="1"/>
</dbReference>
<dbReference type="EMBL" id="DPMF01000380">
    <property type="protein sequence ID" value="HCV82663.1"/>
    <property type="molecule type" value="Genomic_DNA"/>
</dbReference>
<dbReference type="InterPro" id="IPR022998">
    <property type="entry name" value="ThiamineP_synth_TenI"/>
</dbReference>
<evidence type="ECO:0000256" key="12">
    <source>
        <dbReference type="RuleBase" id="RU004253"/>
    </source>
</evidence>
<reference evidence="14 15" key="1">
    <citation type="journal article" date="2018" name="Nat. Biotechnol.">
        <title>A standardized bacterial taxonomy based on genome phylogeny substantially revises the tree of life.</title>
        <authorList>
            <person name="Parks D.H."/>
            <person name="Chuvochina M."/>
            <person name="Waite D.W."/>
            <person name="Rinke C."/>
            <person name="Skarshewski A."/>
            <person name="Chaumeil P.A."/>
            <person name="Hugenholtz P."/>
        </authorList>
    </citation>
    <scope>NUCLEOTIDE SEQUENCE [LARGE SCALE GENOMIC DNA]</scope>
    <source>
        <strain evidence="14">UBA9359</strain>
    </source>
</reference>
<evidence type="ECO:0000256" key="4">
    <source>
        <dbReference type="ARBA" id="ARBA00022723"/>
    </source>
</evidence>
<evidence type="ECO:0000259" key="13">
    <source>
        <dbReference type="Pfam" id="PF02581"/>
    </source>
</evidence>
<feature type="domain" description="Thiamine phosphate synthase/TenI" evidence="13">
    <location>
        <begin position="9"/>
        <end position="190"/>
    </location>
</feature>
<proteinExistence type="inferred from homology"/>
<dbReference type="GO" id="GO:0004789">
    <property type="term" value="F:thiamine-phosphate diphosphorylase activity"/>
    <property type="evidence" value="ECO:0007669"/>
    <property type="project" value="UniProtKB-UniRule"/>
</dbReference>
<keyword evidence="6 10" id="KW-0784">Thiamine biosynthesis</keyword>
<feature type="binding site" evidence="10">
    <location>
        <position position="91"/>
    </location>
    <ligand>
        <name>Mg(2+)</name>
        <dbReference type="ChEBI" id="CHEBI:18420"/>
    </ligand>
</feature>
<dbReference type="PANTHER" id="PTHR20857:SF23">
    <property type="entry name" value="THIAMINE BIOSYNTHETIC BIFUNCTIONAL ENZYME"/>
    <property type="match status" value="1"/>
</dbReference>
<dbReference type="EC" id="2.5.1.3" evidence="10"/>
<dbReference type="GO" id="GO:0009229">
    <property type="term" value="P:thiamine diphosphate biosynthetic process"/>
    <property type="evidence" value="ECO:0007669"/>
    <property type="project" value="UniProtKB-UniRule"/>
</dbReference>
<evidence type="ECO:0000313" key="15">
    <source>
        <dbReference type="Proteomes" id="UP000264330"/>
    </source>
</evidence>
<dbReference type="GO" id="GO:0005737">
    <property type="term" value="C:cytoplasm"/>
    <property type="evidence" value="ECO:0007669"/>
    <property type="project" value="TreeGrafter"/>
</dbReference>
<evidence type="ECO:0000256" key="5">
    <source>
        <dbReference type="ARBA" id="ARBA00022842"/>
    </source>
</evidence>
<feature type="binding site" evidence="10">
    <location>
        <position position="110"/>
    </location>
    <ligand>
        <name>4-amino-2-methyl-5-(diphosphooxymethyl)pyrimidine</name>
        <dbReference type="ChEBI" id="CHEBI:57841"/>
    </ligand>
</feature>
<dbReference type="AlphaFoldDB" id="A0A3D5J3X4"/>
<comment type="caution">
    <text evidence="14">The sequence shown here is derived from an EMBL/GenBank/DDBJ whole genome shotgun (WGS) entry which is preliminary data.</text>
</comment>
<protein>
    <recommendedName>
        <fullName evidence="10">Thiamine-phosphate synthase</fullName>
        <shortName evidence="10">TP synthase</shortName>
        <shortName evidence="10">TPS</shortName>
        <ecNumber evidence="10">2.5.1.3</ecNumber>
    </recommendedName>
    <alternativeName>
        <fullName evidence="10">Thiamine-phosphate pyrophosphorylase</fullName>
        <shortName evidence="10">TMP pyrophosphorylase</shortName>
        <shortName evidence="10">TMP-PPase</shortName>
    </alternativeName>
</protein>
<dbReference type="InterPro" id="IPR036206">
    <property type="entry name" value="ThiamineP_synth_sf"/>
</dbReference>
<comment type="pathway">
    <text evidence="2 10 12">Cofactor biosynthesis; thiamine diphosphate biosynthesis; thiamine phosphate from 4-amino-2-methyl-5-diphosphomethylpyrimidine and 4-methyl-5-(2-phosphoethyl)-thiazole: step 1/1.</text>
</comment>
<dbReference type="GO" id="GO:0000287">
    <property type="term" value="F:magnesium ion binding"/>
    <property type="evidence" value="ECO:0007669"/>
    <property type="project" value="UniProtKB-UniRule"/>
</dbReference>
<comment type="similarity">
    <text evidence="10 11">Belongs to the thiamine-phosphate synthase family.</text>
</comment>
<dbReference type="InterPro" id="IPR034291">
    <property type="entry name" value="TMP_synthase"/>
</dbReference>
<evidence type="ECO:0000256" key="10">
    <source>
        <dbReference type="HAMAP-Rule" id="MF_00097"/>
    </source>
</evidence>
<comment type="function">
    <text evidence="1 10">Condenses 4-methyl-5-(beta-hydroxyethyl)thiazole monophosphate (THZ-P) and 2-methyl-4-amino-5-hydroxymethyl pyrimidine pyrophosphate (HMP-PP) to form thiamine monophosphate (TMP).</text>
</comment>
<evidence type="ECO:0000256" key="11">
    <source>
        <dbReference type="RuleBase" id="RU003826"/>
    </source>
</evidence>
<evidence type="ECO:0000256" key="6">
    <source>
        <dbReference type="ARBA" id="ARBA00022977"/>
    </source>
</evidence>
<evidence type="ECO:0000256" key="8">
    <source>
        <dbReference type="ARBA" id="ARBA00047851"/>
    </source>
</evidence>
<dbReference type="GO" id="GO:0009228">
    <property type="term" value="P:thiamine biosynthetic process"/>
    <property type="evidence" value="ECO:0007669"/>
    <property type="project" value="UniProtKB-KW"/>
</dbReference>
<evidence type="ECO:0000256" key="9">
    <source>
        <dbReference type="ARBA" id="ARBA00047883"/>
    </source>
</evidence>
<feature type="binding site" evidence="10">
    <location>
        <begin position="39"/>
        <end position="43"/>
    </location>
    <ligand>
        <name>4-amino-2-methyl-5-(diphosphooxymethyl)pyrimidine</name>
        <dbReference type="ChEBI" id="CHEBI:57841"/>
    </ligand>
</feature>
<dbReference type="NCBIfam" id="TIGR00693">
    <property type="entry name" value="thiE"/>
    <property type="match status" value="1"/>
</dbReference>
<keyword evidence="4 10" id="KW-0479">Metal-binding</keyword>
<dbReference type="RefSeq" id="WP_013071403.1">
    <property type="nucleotide sequence ID" value="NZ_CAJXAW010000013.1"/>
</dbReference>
<comment type="catalytic activity">
    <reaction evidence="9 10 11">
        <text>2-[(2R,5Z)-2-carboxy-4-methylthiazol-5(2H)-ylidene]ethyl phosphate + 4-amino-2-methyl-5-(diphosphooxymethyl)pyrimidine + 2 H(+) = thiamine phosphate + CO2 + diphosphate</text>
        <dbReference type="Rhea" id="RHEA:47844"/>
        <dbReference type="ChEBI" id="CHEBI:15378"/>
        <dbReference type="ChEBI" id="CHEBI:16526"/>
        <dbReference type="ChEBI" id="CHEBI:33019"/>
        <dbReference type="ChEBI" id="CHEBI:37575"/>
        <dbReference type="ChEBI" id="CHEBI:57841"/>
        <dbReference type="ChEBI" id="CHEBI:62899"/>
        <dbReference type="EC" id="2.5.1.3"/>
    </reaction>
</comment>
<dbReference type="OMA" id="QDFYHIK"/>
<dbReference type="SUPFAM" id="SSF51391">
    <property type="entry name" value="Thiamin phosphate synthase"/>
    <property type="match status" value="1"/>
</dbReference>
<dbReference type="Pfam" id="PF02581">
    <property type="entry name" value="TMP-TENI"/>
    <property type="match status" value="1"/>
</dbReference>